<name>A0ACC0REV8_9HYPO</name>
<dbReference type="Proteomes" id="UP001065298">
    <property type="component" value="Chromosome 1"/>
</dbReference>
<dbReference type="EMBL" id="CM046503">
    <property type="protein sequence ID" value="KAI8684656.1"/>
    <property type="molecule type" value="Genomic_DNA"/>
</dbReference>
<protein>
    <submittedName>
        <fullName evidence="1">Uncharacterized protein</fullName>
    </submittedName>
</protein>
<reference evidence="1" key="1">
    <citation type="submission" date="2022-06" db="EMBL/GenBank/DDBJ databases">
        <title>Fusarium solani species complex genomes reveal bases of compartmentalisation and animal pathogenesis.</title>
        <authorList>
            <person name="Tsai I.J."/>
        </authorList>
    </citation>
    <scope>NUCLEOTIDE SEQUENCE</scope>
    <source>
        <strain evidence="1">Fu6.1</strain>
    </source>
</reference>
<sequence>MATEAGWSWSPRRAMAQLHNNNLVSDDSPVLTEASSSPVASADKENATPAKSASKPKPKPRPKPATTASKKRKSDAGEEDFKEKLFPDDVEDIDDYDPRLDVITDTCNAVRRKIRNWTESGAQKVGEFQRTIGVSSKAYLSFMNRTGTWDGDGCDTYHKAHRFFKKRELQGLPLKAPKSKKPKTAASAKAAAEILDVSGVDELYGEETGSVPVFDTCEEIRKKIRHVLARDGITQAAFIREINKNLPEGQSVSAANMRYFMGRKGPRDGNTNITFYAAYIFFEKKRIKAGKPKTDFREDMEAAWGPLGFDREHGANTHYICSVDSVLAINKYGQIKSY</sequence>
<organism evidence="1 2">
    <name type="scientific">Fusarium keratoplasticum</name>
    <dbReference type="NCBI Taxonomy" id="1328300"/>
    <lineage>
        <taxon>Eukaryota</taxon>
        <taxon>Fungi</taxon>
        <taxon>Dikarya</taxon>
        <taxon>Ascomycota</taxon>
        <taxon>Pezizomycotina</taxon>
        <taxon>Sordariomycetes</taxon>
        <taxon>Hypocreomycetidae</taxon>
        <taxon>Hypocreales</taxon>
        <taxon>Nectriaceae</taxon>
        <taxon>Fusarium</taxon>
        <taxon>Fusarium solani species complex</taxon>
    </lineage>
</organism>
<evidence type="ECO:0000313" key="2">
    <source>
        <dbReference type="Proteomes" id="UP001065298"/>
    </source>
</evidence>
<comment type="caution">
    <text evidence="1">The sequence shown here is derived from an EMBL/GenBank/DDBJ whole genome shotgun (WGS) entry which is preliminary data.</text>
</comment>
<accession>A0ACC0REV8</accession>
<keyword evidence="2" id="KW-1185">Reference proteome</keyword>
<evidence type="ECO:0000313" key="1">
    <source>
        <dbReference type="EMBL" id="KAI8684656.1"/>
    </source>
</evidence>
<gene>
    <name evidence="1" type="ORF">NCS57_00132200</name>
</gene>
<proteinExistence type="predicted"/>